<organism evidence="10 11">
    <name type="scientific">Pseudodonghicola flavimaris</name>
    <dbReference type="NCBI Taxonomy" id="3050036"/>
    <lineage>
        <taxon>Bacteria</taxon>
        <taxon>Pseudomonadati</taxon>
        <taxon>Pseudomonadota</taxon>
        <taxon>Alphaproteobacteria</taxon>
        <taxon>Rhodobacterales</taxon>
        <taxon>Paracoccaceae</taxon>
        <taxon>Pseudodonghicola</taxon>
    </lineage>
</organism>
<evidence type="ECO:0000256" key="6">
    <source>
        <dbReference type="ARBA" id="ARBA00022989"/>
    </source>
</evidence>
<evidence type="ECO:0000313" key="11">
    <source>
        <dbReference type="Proteomes" id="UP001243757"/>
    </source>
</evidence>
<evidence type="ECO:0000256" key="2">
    <source>
        <dbReference type="ARBA" id="ARBA00006236"/>
    </source>
</evidence>
<dbReference type="EMBL" id="JASNJD010000013">
    <property type="protein sequence ID" value="MDK3019302.1"/>
    <property type="molecule type" value="Genomic_DNA"/>
</dbReference>
<dbReference type="PROSITE" id="PS00216">
    <property type="entry name" value="SUGAR_TRANSPORT_1"/>
    <property type="match status" value="1"/>
</dbReference>
<dbReference type="InterPro" id="IPR005829">
    <property type="entry name" value="Sugar_transporter_CS"/>
</dbReference>
<feature type="transmembrane region" description="Helical" evidence="8">
    <location>
        <begin position="164"/>
        <end position="189"/>
    </location>
</feature>
<feature type="transmembrane region" description="Helical" evidence="8">
    <location>
        <begin position="340"/>
        <end position="362"/>
    </location>
</feature>
<gene>
    <name evidence="10" type="ORF">QO033_16600</name>
</gene>
<dbReference type="Pfam" id="PF07690">
    <property type="entry name" value="MFS_1"/>
    <property type="match status" value="1"/>
</dbReference>
<dbReference type="RefSeq" id="WP_284482098.1">
    <property type="nucleotide sequence ID" value="NZ_JASNJD010000013.1"/>
</dbReference>
<feature type="transmembrane region" description="Helical" evidence="8">
    <location>
        <begin position="273"/>
        <end position="296"/>
    </location>
</feature>
<comment type="subcellular location">
    <subcellularLocation>
        <location evidence="8">Cell inner membrane</location>
        <topology evidence="8">Multi-pass membrane protein</topology>
    </subcellularLocation>
    <subcellularLocation>
        <location evidence="1">Cell membrane</location>
        <topology evidence="1">Multi-pass membrane protein</topology>
    </subcellularLocation>
</comment>
<evidence type="ECO:0000256" key="5">
    <source>
        <dbReference type="ARBA" id="ARBA00022692"/>
    </source>
</evidence>
<feature type="transmembrane region" description="Helical" evidence="8">
    <location>
        <begin position="368"/>
        <end position="388"/>
    </location>
</feature>
<dbReference type="Gene3D" id="1.20.1720.10">
    <property type="entry name" value="Multidrug resistance protein D"/>
    <property type="match status" value="1"/>
</dbReference>
<evidence type="ECO:0000256" key="4">
    <source>
        <dbReference type="ARBA" id="ARBA00022475"/>
    </source>
</evidence>
<keyword evidence="4" id="KW-1003">Cell membrane</keyword>
<evidence type="ECO:0000259" key="9">
    <source>
        <dbReference type="PROSITE" id="PS50850"/>
    </source>
</evidence>
<evidence type="ECO:0000256" key="1">
    <source>
        <dbReference type="ARBA" id="ARBA00004651"/>
    </source>
</evidence>
<comment type="caution">
    <text evidence="8">Lacks conserved residue(s) required for the propagation of feature annotation.</text>
</comment>
<dbReference type="PROSITE" id="PS50850">
    <property type="entry name" value="MFS"/>
    <property type="match status" value="1"/>
</dbReference>
<feature type="transmembrane region" description="Helical" evidence="8">
    <location>
        <begin position="245"/>
        <end position="266"/>
    </location>
</feature>
<feature type="transmembrane region" description="Helical" evidence="8">
    <location>
        <begin position="75"/>
        <end position="94"/>
    </location>
</feature>
<evidence type="ECO:0000256" key="8">
    <source>
        <dbReference type="RuleBase" id="RU365088"/>
    </source>
</evidence>
<reference evidence="10 11" key="1">
    <citation type="submission" date="2023-05" db="EMBL/GenBank/DDBJ databases">
        <title>Pseudodonghicola sp. nov.</title>
        <authorList>
            <person name="Huang J."/>
        </authorList>
    </citation>
    <scope>NUCLEOTIDE SEQUENCE [LARGE SCALE GENOMIC DNA]</scope>
    <source>
        <strain evidence="10 11">IC7</strain>
    </source>
</reference>
<dbReference type="PANTHER" id="PTHR23501">
    <property type="entry name" value="MAJOR FACILITATOR SUPERFAMILY"/>
    <property type="match status" value="1"/>
</dbReference>
<dbReference type="InterPro" id="IPR011701">
    <property type="entry name" value="MFS"/>
</dbReference>
<dbReference type="NCBIfam" id="TIGR00710">
    <property type="entry name" value="efflux_Bcr_CflA"/>
    <property type="match status" value="1"/>
</dbReference>
<keyword evidence="5 8" id="KW-0812">Transmembrane</keyword>
<evidence type="ECO:0000313" key="10">
    <source>
        <dbReference type="EMBL" id="MDK3019302.1"/>
    </source>
</evidence>
<proteinExistence type="inferred from homology"/>
<accession>A0ABT7F3X9</accession>
<keyword evidence="6 8" id="KW-1133">Transmembrane helix</keyword>
<name>A0ABT7F3X9_9RHOB</name>
<sequence>MAPAKTPPRLLTLILATALSVLSLNMFLPSLARIAETLQADYALANLSIAGYLAISAALQLVIGPLSDRYGRRPVMLVSTAIFAAASVGCALAQDIWVFLGFRMLQTGVIGGQVLSRAVIRDLHQPRDAARMLGHVATAMALAPMLGPTLGGALDMAFGWRSSFVLYAVLGWMMLALLWVDLGETNAAAATASFGRQLRDYPELFRSRRFWGYSLCGAFAVAGFFAFITGAPLVAAAWFDLSPAALGLGIGIITVGFMLGNFVSGLVRSRTPLITMVLIGRVFATVGPVGGLLLFYLGQGNMWVFFGSAIVVGVGNGFTNANANAGAMMVRPQLAGSASGLMGSMTVALGAVMTSLTGALVAPETAPFTVLWIMLVTGVLGLVAALYVRWVDARDPLPDLG</sequence>
<dbReference type="CDD" id="cd17320">
    <property type="entry name" value="MFS_MdfA_MDR_like"/>
    <property type="match status" value="1"/>
</dbReference>
<protein>
    <recommendedName>
        <fullName evidence="8">Bcr/CflA family efflux transporter</fullName>
    </recommendedName>
</protein>
<dbReference type="InterPro" id="IPR004812">
    <property type="entry name" value="Efflux_drug-R_Bcr/CmlA"/>
</dbReference>
<dbReference type="InterPro" id="IPR036259">
    <property type="entry name" value="MFS_trans_sf"/>
</dbReference>
<comment type="caution">
    <text evidence="10">The sequence shown here is derived from an EMBL/GenBank/DDBJ whole genome shotgun (WGS) entry which is preliminary data.</text>
</comment>
<feature type="domain" description="Major facilitator superfamily (MFS) profile" evidence="9">
    <location>
        <begin position="9"/>
        <end position="396"/>
    </location>
</feature>
<evidence type="ECO:0000256" key="7">
    <source>
        <dbReference type="ARBA" id="ARBA00023136"/>
    </source>
</evidence>
<comment type="similarity">
    <text evidence="2 8">Belongs to the major facilitator superfamily. Bcr/CmlA family.</text>
</comment>
<evidence type="ECO:0000256" key="3">
    <source>
        <dbReference type="ARBA" id="ARBA00022448"/>
    </source>
</evidence>
<feature type="transmembrane region" description="Helical" evidence="8">
    <location>
        <begin position="132"/>
        <end position="152"/>
    </location>
</feature>
<dbReference type="SUPFAM" id="SSF103473">
    <property type="entry name" value="MFS general substrate transporter"/>
    <property type="match status" value="1"/>
</dbReference>
<dbReference type="Proteomes" id="UP001243757">
    <property type="component" value="Unassembled WGS sequence"/>
</dbReference>
<feature type="transmembrane region" description="Helical" evidence="8">
    <location>
        <begin position="44"/>
        <end position="63"/>
    </location>
</feature>
<feature type="transmembrane region" description="Helical" evidence="8">
    <location>
        <begin position="302"/>
        <end position="319"/>
    </location>
</feature>
<keyword evidence="11" id="KW-1185">Reference proteome</keyword>
<keyword evidence="3 8" id="KW-0813">Transport</keyword>
<dbReference type="PANTHER" id="PTHR23501:SF169">
    <property type="entry name" value="SLR0616 PROTEIN"/>
    <property type="match status" value="1"/>
</dbReference>
<keyword evidence="7 8" id="KW-0472">Membrane</keyword>
<feature type="transmembrane region" description="Helical" evidence="8">
    <location>
        <begin position="210"/>
        <end position="239"/>
    </location>
</feature>
<keyword evidence="8" id="KW-0997">Cell inner membrane</keyword>
<dbReference type="InterPro" id="IPR020846">
    <property type="entry name" value="MFS_dom"/>
</dbReference>